<dbReference type="EMBL" id="CAJVPD010000239">
    <property type="protein sequence ID" value="CAG8385755.1"/>
    <property type="molecule type" value="Genomic_DNA"/>
</dbReference>
<evidence type="ECO:0000313" key="2">
    <source>
        <dbReference type="Proteomes" id="UP001152592"/>
    </source>
</evidence>
<accession>A0A9W4J962</accession>
<reference evidence="1" key="1">
    <citation type="submission" date="2021-07" db="EMBL/GenBank/DDBJ databases">
        <authorList>
            <person name="Branca A.L. A."/>
        </authorList>
    </citation>
    <scope>NUCLEOTIDE SEQUENCE</scope>
</reference>
<protein>
    <recommendedName>
        <fullName evidence="3">F-box domain-containing protein</fullName>
    </recommendedName>
</protein>
<sequence>MQSLISSGWSTTPRMLGTVRDRPSATPYINELADLPVELLLSTTDFLSVDDWICLSLCNRRLFAIYHRRYNSTQLSREMRLSVLGRLERDRPQYFICYICLILHKDDGSEFFGLSGPFTHQSCPLPCFPNIPIGLKLRRGSDYCFGSLRKFQFLDIQLVMRRFYLGDPFGISTEALSYTQVKVQSETSPCPEITSIFSTDAQICLEQPALYFRIQHVMVAPSNKSRLLLYVSGSPYERGPQRGMFICTHMQFDGWDVVMNPVVLAYHSGEKNPSSNLNCHYCNTDARIEIREHGSYVALILTTWINLGSGLTPDDRRWKIHSHDGFLMKCNSTELKESPRVSFENASPLSLEALLLRNLSYIKDQRYRQIMQPLSRHHWEGRGVWYLPSIPIRLVHPVYQVNLRRYRRGPAAGGSFFGSCLLRVLSSFP</sequence>
<dbReference type="OrthoDB" id="540004at2759"/>
<dbReference type="AlphaFoldDB" id="A0A9W4J962"/>
<evidence type="ECO:0008006" key="3">
    <source>
        <dbReference type="Google" id="ProtNLM"/>
    </source>
</evidence>
<organism evidence="1 2">
    <name type="scientific">Penicillium salamii</name>
    <dbReference type="NCBI Taxonomy" id="1612424"/>
    <lineage>
        <taxon>Eukaryota</taxon>
        <taxon>Fungi</taxon>
        <taxon>Dikarya</taxon>
        <taxon>Ascomycota</taxon>
        <taxon>Pezizomycotina</taxon>
        <taxon>Eurotiomycetes</taxon>
        <taxon>Eurotiomycetidae</taxon>
        <taxon>Eurotiales</taxon>
        <taxon>Aspergillaceae</taxon>
        <taxon>Penicillium</taxon>
    </lineage>
</organism>
<gene>
    <name evidence="1" type="ORF">PSALAMII_LOCUS6207</name>
</gene>
<name>A0A9W4J962_9EURO</name>
<comment type="caution">
    <text evidence="1">The sequence shown here is derived from an EMBL/GenBank/DDBJ whole genome shotgun (WGS) entry which is preliminary data.</text>
</comment>
<dbReference type="Proteomes" id="UP001152592">
    <property type="component" value="Unassembled WGS sequence"/>
</dbReference>
<proteinExistence type="predicted"/>
<evidence type="ECO:0000313" key="1">
    <source>
        <dbReference type="EMBL" id="CAG8385755.1"/>
    </source>
</evidence>